<evidence type="ECO:0000313" key="2">
    <source>
        <dbReference type="Proteomes" id="UP000028561"/>
    </source>
</evidence>
<proteinExistence type="predicted"/>
<reference evidence="1 2" key="2">
    <citation type="journal article" date="2016" name="Virology (Lond)">
        <title>Genomic characterization and comparison of seven Myoviridae bacteriophage infecting Bacillus thuringiensis.</title>
        <authorList>
            <person name="Sauder A.B."/>
            <person name="Quinn M.R."/>
            <person name="Brouillette A."/>
            <person name="Caruso S."/>
            <person name="Cresawn S."/>
            <person name="Erill I."/>
            <person name="Lewis L."/>
            <person name="Loesser-Casey K."/>
            <person name="Pate M."/>
            <person name="Scott C."/>
            <person name="Stockwell S."/>
            <person name="Temple L."/>
        </authorList>
    </citation>
    <scope>NUCLEOTIDE SEQUENCE [LARGE SCALE GENOMIC DNA]</scope>
</reference>
<protein>
    <submittedName>
        <fullName evidence="1">Uncharacterized protein</fullName>
    </submittedName>
</protein>
<dbReference type="EMBL" id="KJ489402">
    <property type="protein sequence ID" value="AIF72028.1"/>
    <property type="molecule type" value="Genomic_DNA"/>
</dbReference>
<dbReference type="GeneID" id="20283139"/>
<accession>A0A075LYR4</accession>
<sequence length="57" mass="7183">METGRVYYEGNFEYKWNGICYVYRHKNEFDWGLVRTTSFHMEVIRQLEHDYHEEDIF</sequence>
<organism evidence="1 2">
    <name type="scientific">Bacillus phage Riley</name>
    <dbReference type="NCBI Taxonomy" id="1486662"/>
    <lineage>
        <taxon>Viruses</taxon>
        <taxon>Duplodnaviria</taxon>
        <taxon>Heunggongvirae</taxon>
        <taxon>Uroviricota</taxon>
        <taxon>Caudoviricetes</taxon>
        <taxon>Herelleviridae</taxon>
        <taxon>Bastillevirinae</taxon>
        <taxon>Bequatrovirus</taxon>
        <taxon>Bequatrovirus riley</taxon>
    </lineage>
</organism>
<keyword evidence="2" id="KW-1185">Reference proteome</keyword>
<reference evidence="2" key="1">
    <citation type="submission" date="2014-09" db="EMBL/GenBank/DDBJ databases">
        <title>Genomic characterization and comparison of seven Myoviridae bacteriophage infecting Bacillus thuringiensis.</title>
        <authorList>
            <person name="Sauder A.B."/>
            <person name="McKenzie Q.R."/>
            <person name="Temple L.M."/>
            <person name="Alexis B.K."/>
            <person name="Al-Atrache Z."/>
            <person name="Lewis L.O."/>
            <person name="Loesser-Casey K.E."/>
            <person name="Mitchell K.J."/>
        </authorList>
    </citation>
    <scope>NUCLEOTIDE SEQUENCE [LARGE SCALE GENOMIC DNA]</scope>
</reference>
<dbReference type="Proteomes" id="UP000028561">
    <property type="component" value="Segment"/>
</dbReference>
<evidence type="ECO:0000313" key="1">
    <source>
        <dbReference type="EMBL" id="AIF72028.1"/>
    </source>
</evidence>
<name>A0A075LYR4_9CAUD</name>
<dbReference type="RefSeq" id="YP_009055917.1">
    <property type="nucleotide sequence ID" value="NC_024788.1"/>
</dbReference>
<dbReference type="KEGG" id="vg:20283139"/>